<organism evidence="2 3">
    <name type="scientific">Paragonimus skrjabini miyazakii</name>
    <dbReference type="NCBI Taxonomy" id="59628"/>
    <lineage>
        <taxon>Eukaryota</taxon>
        <taxon>Metazoa</taxon>
        <taxon>Spiralia</taxon>
        <taxon>Lophotrochozoa</taxon>
        <taxon>Platyhelminthes</taxon>
        <taxon>Trematoda</taxon>
        <taxon>Digenea</taxon>
        <taxon>Plagiorchiida</taxon>
        <taxon>Troglotremata</taxon>
        <taxon>Troglotrematidae</taxon>
        <taxon>Paragonimus</taxon>
    </lineage>
</organism>
<dbReference type="Gene3D" id="2.60.40.770">
    <property type="match status" value="1"/>
</dbReference>
<keyword evidence="3" id="KW-1185">Reference proteome</keyword>
<proteinExistence type="predicted"/>
<name>A0A8S9YJW5_9TREM</name>
<dbReference type="EMBL" id="JTDE01012068">
    <property type="protein sequence ID" value="KAF7234135.1"/>
    <property type="molecule type" value="Genomic_DNA"/>
</dbReference>
<dbReference type="InterPro" id="IPR003172">
    <property type="entry name" value="ML_dom"/>
</dbReference>
<feature type="domain" description="MD-2-related lipid-recognition" evidence="1">
    <location>
        <begin position="7"/>
        <end position="63"/>
    </location>
</feature>
<dbReference type="AlphaFoldDB" id="A0A8S9YJW5"/>
<feature type="non-terminal residue" evidence="2">
    <location>
        <position position="1"/>
    </location>
</feature>
<comment type="caution">
    <text evidence="2">The sequence shown here is derived from an EMBL/GenBank/DDBJ whole genome shotgun (WGS) entry which is preliminary data.</text>
</comment>
<gene>
    <name evidence="2" type="ORF">EG68_12150</name>
</gene>
<evidence type="ECO:0000313" key="3">
    <source>
        <dbReference type="Proteomes" id="UP000822476"/>
    </source>
</evidence>
<dbReference type="Proteomes" id="UP000822476">
    <property type="component" value="Unassembled WGS sequence"/>
</dbReference>
<evidence type="ECO:0000259" key="1">
    <source>
        <dbReference type="Pfam" id="PF02221"/>
    </source>
</evidence>
<dbReference type="Pfam" id="PF02221">
    <property type="entry name" value="E1_DerP2_DerF2"/>
    <property type="match status" value="1"/>
</dbReference>
<accession>A0A8S9YJW5</accession>
<sequence>EPVTPGKALTTVVVNGTRIPIPLRNKDVCAAMTPSCPLNTSVPYYTYSLKMPVKRKYPAVSLSSE</sequence>
<protein>
    <recommendedName>
        <fullName evidence="1">MD-2-related lipid-recognition domain-containing protein</fullName>
    </recommendedName>
</protein>
<reference evidence="2" key="1">
    <citation type="submission" date="2019-07" db="EMBL/GenBank/DDBJ databases">
        <title>Annotation for the trematode Paragonimus miyazaki's.</title>
        <authorList>
            <person name="Choi Y.-J."/>
        </authorList>
    </citation>
    <scope>NUCLEOTIDE SEQUENCE</scope>
    <source>
        <strain evidence="2">Japan</strain>
    </source>
</reference>
<evidence type="ECO:0000313" key="2">
    <source>
        <dbReference type="EMBL" id="KAF7234135.1"/>
    </source>
</evidence>
<dbReference type="SUPFAM" id="SSF81296">
    <property type="entry name" value="E set domains"/>
    <property type="match status" value="1"/>
</dbReference>
<dbReference type="InterPro" id="IPR014756">
    <property type="entry name" value="Ig_E-set"/>
</dbReference>